<feature type="region of interest" description="Disordered" evidence="1">
    <location>
        <begin position="150"/>
        <end position="208"/>
    </location>
</feature>
<reference evidence="2 3" key="1">
    <citation type="journal article" date="2024" name="J. Plant Pathol.">
        <title>Sequence and assembly of the genome of Seiridium unicorne, isolate CBS 538.82, causal agent of cypress canker disease.</title>
        <authorList>
            <person name="Scali E."/>
            <person name="Rocca G.D."/>
            <person name="Danti R."/>
            <person name="Garbelotto M."/>
            <person name="Barberini S."/>
            <person name="Baroncelli R."/>
            <person name="Emiliani G."/>
        </authorList>
    </citation>
    <scope>NUCLEOTIDE SEQUENCE [LARGE SCALE GENOMIC DNA]</scope>
    <source>
        <strain evidence="2 3">BM-138-508</strain>
    </source>
</reference>
<feature type="region of interest" description="Disordered" evidence="1">
    <location>
        <begin position="514"/>
        <end position="540"/>
    </location>
</feature>
<evidence type="ECO:0000256" key="1">
    <source>
        <dbReference type="SAM" id="MobiDB-lite"/>
    </source>
</evidence>
<feature type="compositionally biased region" description="Basic and acidic residues" evidence="1">
    <location>
        <begin position="399"/>
        <end position="409"/>
    </location>
</feature>
<feature type="compositionally biased region" description="Polar residues" evidence="1">
    <location>
        <begin position="169"/>
        <end position="186"/>
    </location>
</feature>
<accession>A0ABR2UGH8</accession>
<sequence length="540" mass="60517">MDYLQDKSWQQKLIIESGHRTRSGFFQRYTSFCHQFDTDFEQWIVQYDTEQAKDAEKLRSQLRDIGLPKVEVENAIEEFLAIRPRCTSTSISLSNVSTLSRDPLVFQKDHHQESLVCGFTGTLDPSATSLPVPPTSGAPMSLQGEVEREYSSCMASNTTTKGHQDHTNSEITVKSNTGSQAATSSKGPPVLTTGEQTPLNERVPSADRPLTAIRYRSERVIDNNNLSHEEYPFCNQEFPGDVFILRCPTKDCGHPIYEHPFKYDRATRHFVRFHLDIFDGASPTSRVIFDKYALRVIGLSPTKTKEYTRDPKRICDLSPRKKSPRQLQRSYTMRKPISRTGQEDESHLTSGLESPILTTIEIEGGDVDTDTFFRNGARNAAAIEPRHLRQAEYDSDSEGSDHSSQRESSYENDLDDEYRVDNLDNTTRPGQLPVAAEASASRLSGLRSHSSVPQKRERTLSSDEGRSLISTLKYTNRQASAIRSLMDSTPMITKQAGLEINKLPVQAIHALEGREQGSTSTGGSAGNKFTDPIPRRFAAT</sequence>
<protein>
    <submittedName>
        <fullName evidence="2">Uncharacterized protein</fullName>
    </submittedName>
</protein>
<feature type="compositionally biased region" description="Basic and acidic residues" evidence="1">
    <location>
        <begin position="454"/>
        <end position="464"/>
    </location>
</feature>
<dbReference type="EMBL" id="JARVKF010000436">
    <property type="protein sequence ID" value="KAK9413652.1"/>
    <property type="molecule type" value="Genomic_DNA"/>
</dbReference>
<keyword evidence="3" id="KW-1185">Reference proteome</keyword>
<comment type="caution">
    <text evidence="2">The sequence shown here is derived from an EMBL/GenBank/DDBJ whole genome shotgun (WGS) entry which is preliminary data.</text>
</comment>
<gene>
    <name evidence="2" type="ORF">SUNI508_11733</name>
</gene>
<evidence type="ECO:0000313" key="2">
    <source>
        <dbReference type="EMBL" id="KAK9413652.1"/>
    </source>
</evidence>
<feature type="region of interest" description="Disordered" evidence="1">
    <location>
        <begin position="308"/>
        <end position="355"/>
    </location>
</feature>
<evidence type="ECO:0000313" key="3">
    <source>
        <dbReference type="Proteomes" id="UP001408356"/>
    </source>
</evidence>
<feature type="compositionally biased region" description="Basic and acidic residues" evidence="1">
    <location>
        <begin position="308"/>
        <end position="319"/>
    </location>
</feature>
<organism evidence="2 3">
    <name type="scientific">Seiridium unicorne</name>
    <dbReference type="NCBI Taxonomy" id="138068"/>
    <lineage>
        <taxon>Eukaryota</taxon>
        <taxon>Fungi</taxon>
        <taxon>Dikarya</taxon>
        <taxon>Ascomycota</taxon>
        <taxon>Pezizomycotina</taxon>
        <taxon>Sordariomycetes</taxon>
        <taxon>Xylariomycetidae</taxon>
        <taxon>Amphisphaeriales</taxon>
        <taxon>Sporocadaceae</taxon>
        <taxon>Seiridium</taxon>
    </lineage>
</organism>
<dbReference type="Proteomes" id="UP001408356">
    <property type="component" value="Unassembled WGS sequence"/>
</dbReference>
<proteinExistence type="predicted"/>
<feature type="region of interest" description="Disordered" evidence="1">
    <location>
        <begin position="383"/>
        <end position="464"/>
    </location>
</feature>
<name>A0ABR2UGH8_9PEZI</name>